<dbReference type="Proteomes" id="UP000198848">
    <property type="component" value="Unassembled WGS sequence"/>
</dbReference>
<keyword evidence="4" id="KW-1185">Reference proteome</keyword>
<sequence length="136" mass="15108">MSMTIYLDRPVSREPGSADDRPLSRAQLRRALENDRRRSVLRTILEADEPIALGTLAGQLADDEKDATFVTTLLELRQRVYVALRQTHLPLLESCGLVVYDRERGLVSPGRELAALESLLSGDDGTVEDVVASTFR</sequence>
<proteinExistence type="predicted"/>
<dbReference type="RefSeq" id="WP_342027642.1">
    <property type="nucleotide sequence ID" value="NZ_FNLC01000003.1"/>
</dbReference>
<organism evidence="3 4">
    <name type="scientific">Natronobacterium texcoconense</name>
    <dbReference type="NCBI Taxonomy" id="1095778"/>
    <lineage>
        <taxon>Archaea</taxon>
        <taxon>Methanobacteriati</taxon>
        <taxon>Methanobacteriota</taxon>
        <taxon>Stenosarchaea group</taxon>
        <taxon>Halobacteria</taxon>
        <taxon>Halobacteriales</taxon>
        <taxon>Natrialbaceae</taxon>
        <taxon>Natronobacterium</taxon>
    </lineage>
</organism>
<dbReference type="InterPro" id="IPR055768">
    <property type="entry name" value="DUF7344"/>
</dbReference>
<feature type="domain" description="DUF7344" evidence="2">
    <location>
        <begin position="31"/>
        <end position="108"/>
    </location>
</feature>
<gene>
    <name evidence="3" type="ORF">SAMN04489842_3255</name>
</gene>
<name>A0A1H1I289_NATTX</name>
<dbReference type="Pfam" id="PF24035">
    <property type="entry name" value="DUF7344"/>
    <property type="match status" value="1"/>
</dbReference>
<protein>
    <recommendedName>
        <fullName evidence="2">DUF7344 domain-containing protein</fullName>
    </recommendedName>
</protein>
<evidence type="ECO:0000313" key="3">
    <source>
        <dbReference type="EMBL" id="SDR31814.1"/>
    </source>
</evidence>
<evidence type="ECO:0000259" key="2">
    <source>
        <dbReference type="Pfam" id="PF24035"/>
    </source>
</evidence>
<feature type="region of interest" description="Disordered" evidence="1">
    <location>
        <begin position="1"/>
        <end position="22"/>
    </location>
</feature>
<dbReference type="AlphaFoldDB" id="A0A1H1I289"/>
<evidence type="ECO:0000313" key="4">
    <source>
        <dbReference type="Proteomes" id="UP000198848"/>
    </source>
</evidence>
<feature type="compositionally biased region" description="Basic and acidic residues" evidence="1">
    <location>
        <begin position="10"/>
        <end position="22"/>
    </location>
</feature>
<dbReference type="EMBL" id="FNLC01000003">
    <property type="protein sequence ID" value="SDR31814.1"/>
    <property type="molecule type" value="Genomic_DNA"/>
</dbReference>
<accession>A0A1H1I289</accession>
<evidence type="ECO:0000256" key="1">
    <source>
        <dbReference type="SAM" id="MobiDB-lite"/>
    </source>
</evidence>
<reference evidence="4" key="1">
    <citation type="submission" date="2016-10" db="EMBL/GenBank/DDBJ databases">
        <authorList>
            <person name="Varghese N."/>
            <person name="Submissions S."/>
        </authorList>
    </citation>
    <scope>NUCLEOTIDE SEQUENCE [LARGE SCALE GENOMIC DNA]</scope>
    <source>
        <strain evidence="4">DSM 24767</strain>
    </source>
</reference>